<dbReference type="InterPro" id="IPR029787">
    <property type="entry name" value="Nucleotide_cyclase"/>
</dbReference>
<sequence>MSDLIRLLLVEDDDSAARMMASHLDGCSEFSVSLDRVSTLGDAIAATHDHSYDLVIVDLELPDCSGLANVTRLKEAAPSATIIVLTTECDEEGTLEAIRLGAQERICRRDLQSPQVLSVIRHSLARQQHLLTAQSQAMTDALTGIGNRRAFERELERRFNEHHRHGVPFSLTIFDIDHFKKINDRWGHDIGDKILRIVGENLYGEVRATDMVARIGGGIFGVIFVATHLAEALQVSHRVRGKIRETCGARIQDELQLTLSGGIAEVAAGDDIRSILNRADEALYVAKQSGRNCCMAHDGLNVSEQVAVPCLS</sequence>
<dbReference type="PANTHER" id="PTHR45138:SF9">
    <property type="entry name" value="DIGUANYLATE CYCLASE DGCM-RELATED"/>
    <property type="match status" value="1"/>
</dbReference>
<dbReference type="Pfam" id="PF00072">
    <property type="entry name" value="Response_reg"/>
    <property type="match status" value="1"/>
</dbReference>
<evidence type="ECO:0000259" key="4">
    <source>
        <dbReference type="PROSITE" id="PS50110"/>
    </source>
</evidence>
<dbReference type="PANTHER" id="PTHR45138">
    <property type="entry name" value="REGULATORY COMPONENTS OF SENSORY TRANSDUCTION SYSTEM"/>
    <property type="match status" value="1"/>
</dbReference>
<keyword evidence="3" id="KW-0597">Phosphoprotein</keyword>
<evidence type="ECO:0000313" key="6">
    <source>
        <dbReference type="EMBL" id="PQO26799.1"/>
    </source>
</evidence>
<dbReference type="GO" id="GO:0052621">
    <property type="term" value="F:diguanylate cyclase activity"/>
    <property type="evidence" value="ECO:0007669"/>
    <property type="project" value="UniProtKB-EC"/>
</dbReference>
<dbReference type="InterPro" id="IPR001789">
    <property type="entry name" value="Sig_transdc_resp-reg_receiver"/>
</dbReference>
<dbReference type="InterPro" id="IPR000160">
    <property type="entry name" value="GGDEF_dom"/>
</dbReference>
<name>A0A2S8F3R6_9BACT</name>
<dbReference type="GO" id="GO:0043709">
    <property type="term" value="P:cell adhesion involved in single-species biofilm formation"/>
    <property type="evidence" value="ECO:0007669"/>
    <property type="project" value="TreeGrafter"/>
</dbReference>
<gene>
    <name evidence="6" type="ORF">C5Y98_28930</name>
</gene>
<dbReference type="GO" id="GO:0005886">
    <property type="term" value="C:plasma membrane"/>
    <property type="evidence" value="ECO:0007669"/>
    <property type="project" value="TreeGrafter"/>
</dbReference>
<dbReference type="GO" id="GO:1902201">
    <property type="term" value="P:negative regulation of bacterial-type flagellum-dependent cell motility"/>
    <property type="evidence" value="ECO:0007669"/>
    <property type="project" value="TreeGrafter"/>
</dbReference>
<dbReference type="NCBIfam" id="TIGR00254">
    <property type="entry name" value="GGDEF"/>
    <property type="match status" value="1"/>
</dbReference>
<dbReference type="PROSITE" id="PS50887">
    <property type="entry name" value="GGDEF"/>
    <property type="match status" value="1"/>
</dbReference>
<accession>A0A2S8F3R6</accession>
<dbReference type="EMBL" id="PUIB01000029">
    <property type="protein sequence ID" value="PQO26799.1"/>
    <property type="molecule type" value="Genomic_DNA"/>
</dbReference>
<dbReference type="FunFam" id="3.30.70.270:FF:000001">
    <property type="entry name" value="Diguanylate cyclase domain protein"/>
    <property type="match status" value="1"/>
</dbReference>
<dbReference type="SUPFAM" id="SSF55073">
    <property type="entry name" value="Nucleotide cyclase"/>
    <property type="match status" value="1"/>
</dbReference>
<proteinExistence type="predicted"/>
<comment type="catalytic activity">
    <reaction evidence="2">
        <text>2 GTP = 3',3'-c-di-GMP + 2 diphosphate</text>
        <dbReference type="Rhea" id="RHEA:24898"/>
        <dbReference type="ChEBI" id="CHEBI:33019"/>
        <dbReference type="ChEBI" id="CHEBI:37565"/>
        <dbReference type="ChEBI" id="CHEBI:58805"/>
        <dbReference type="EC" id="2.7.7.65"/>
    </reaction>
</comment>
<evidence type="ECO:0000259" key="5">
    <source>
        <dbReference type="PROSITE" id="PS50887"/>
    </source>
</evidence>
<evidence type="ECO:0000256" key="3">
    <source>
        <dbReference type="PROSITE-ProRule" id="PRU00169"/>
    </source>
</evidence>
<evidence type="ECO:0000256" key="1">
    <source>
        <dbReference type="ARBA" id="ARBA00012528"/>
    </source>
</evidence>
<feature type="domain" description="Response regulatory" evidence="4">
    <location>
        <begin position="6"/>
        <end position="123"/>
    </location>
</feature>
<organism evidence="6 7">
    <name type="scientific">Blastopirellula marina</name>
    <dbReference type="NCBI Taxonomy" id="124"/>
    <lineage>
        <taxon>Bacteria</taxon>
        <taxon>Pseudomonadati</taxon>
        <taxon>Planctomycetota</taxon>
        <taxon>Planctomycetia</taxon>
        <taxon>Pirellulales</taxon>
        <taxon>Pirellulaceae</taxon>
        <taxon>Blastopirellula</taxon>
    </lineage>
</organism>
<dbReference type="CDD" id="cd01949">
    <property type="entry name" value="GGDEF"/>
    <property type="match status" value="1"/>
</dbReference>
<dbReference type="EC" id="2.7.7.65" evidence="1"/>
<comment type="caution">
    <text evidence="6">The sequence shown here is derived from an EMBL/GenBank/DDBJ whole genome shotgun (WGS) entry which is preliminary data.</text>
</comment>
<dbReference type="RefSeq" id="WP_105359945.1">
    <property type="nucleotide sequence ID" value="NZ_PUIB01000029.1"/>
</dbReference>
<dbReference type="SMART" id="SM00267">
    <property type="entry name" value="GGDEF"/>
    <property type="match status" value="1"/>
</dbReference>
<evidence type="ECO:0000256" key="2">
    <source>
        <dbReference type="ARBA" id="ARBA00034247"/>
    </source>
</evidence>
<feature type="domain" description="GGDEF" evidence="5">
    <location>
        <begin position="167"/>
        <end position="299"/>
    </location>
</feature>
<dbReference type="Gene3D" id="3.30.70.270">
    <property type="match status" value="1"/>
</dbReference>
<dbReference type="CDD" id="cd00156">
    <property type="entry name" value="REC"/>
    <property type="match status" value="1"/>
</dbReference>
<protein>
    <recommendedName>
        <fullName evidence="1">diguanylate cyclase</fullName>
        <ecNumber evidence="1">2.7.7.65</ecNumber>
    </recommendedName>
</protein>
<dbReference type="InterPro" id="IPR011006">
    <property type="entry name" value="CheY-like_superfamily"/>
</dbReference>
<evidence type="ECO:0000313" key="7">
    <source>
        <dbReference type="Proteomes" id="UP000239388"/>
    </source>
</evidence>
<dbReference type="Gene3D" id="3.40.50.2300">
    <property type="match status" value="1"/>
</dbReference>
<dbReference type="PROSITE" id="PS50110">
    <property type="entry name" value="RESPONSE_REGULATORY"/>
    <property type="match status" value="1"/>
</dbReference>
<reference evidence="6 7" key="1">
    <citation type="submission" date="2018-02" db="EMBL/GenBank/DDBJ databases">
        <title>Comparative genomes isolates from brazilian mangrove.</title>
        <authorList>
            <person name="Araujo J.E."/>
            <person name="Taketani R.G."/>
            <person name="Silva M.C.P."/>
            <person name="Loureco M.V."/>
            <person name="Andreote F.D."/>
        </authorList>
    </citation>
    <scope>NUCLEOTIDE SEQUENCE [LARGE SCALE GENOMIC DNA]</scope>
    <source>
        <strain evidence="6 7">NAP PRIS-MGV</strain>
    </source>
</reference>
<dbReference type="OrthoDB" id="244535at2"/>
<dbReference type="InterPro" id="IPR050469">
    <property type="entry name" value="Diguanylate_Cyclase"/>
</dbReference>
<dbReference type="AlphaFoldDB" id="A0A2S8F3R6"/>
<dbReference type="Pfam" id="PF00990">
    <property type="entry name" value="GGDEF"/>
    <property type="match status" value="1"/>
</dbReference>
<dbReference type="Proteomes" id="UP000239388">
    <property type="component" value="Unassembled WGS sequence"/>
</dbReference>
<feature type="modified residue" description="4-aspartylphosphate" evidence="3">
    <location>
        <position position="58"/>
    </location>
</feature>
<dbReference type="SUPFAM" id="SSF52172">
    <property type="entry name" value="CheY-like"/>
    <property type="match status" value="1"/>
</dbReference>
<dbReference type="GO" id="GO:0000160">
    <property type="term" value="P:phosphorelay signal transduction system"/>
    <property type="evidence" value="ECO:0007669"/>
    <property type="project" value="InterPro"/>
</dbReference>
<dbReference type="SMART" id="SM00448">
    <property type="entry name" value="REC"/>
    <property type="match status" value="1"/>
</dbReference>
<dbReference type="InterPro" id="IPR043128">
    <property type="entry name" value="Rev_trsase/Diguanyl_cyclase"/>
</dbReference>